<dbReference type="KEGG" id="scas:SACC_28620"/>
<organism evidence="2 3">
    <name type="scientific">Saccharolobus caldissimus</name>
    <dbReference type="NCBI Taxonomy" id="1702097"/>
    <lineage>
        <taxon>Archaea</taxon>
        <taxon>Thermoproteota</taxon>
        <taxon>Thermoprotei</taxon>
        <taxon>Sulfolobales</taxon>
        <taxon>Sulfolobaceae</taxon>
        <taxon>Saccharolobus</taxon>
    </lineage>
</organism>
<dbReference type="RefSeq" id="WP_229570363.1">
    <property type="nucleotide sequence ID" value="NZ_AP025226.1"/>
</dbReference>
<gene>
    <name evidence="2" type="ORF">SACC_28620</name>
</gene>
<evidence type="ECO:0000256" key="1">
    <source>
        <dbReference type="SAM" id="Phobius"/>
    </source>
</evidence>
<reference evidence="2 3" key="1">
    <citation type="journal article" date="2022" name="Microbiol. Resour. Announc.">
        <title>Complete Genome Sequence of the Hyperthermophilic and Acidophilic Archaeon Saccharolobus caldissimus Strain HS-3T.</title>
        <authorList>
            <person name="Sakai H.D."/>
            <person name="Kurosawa N."/>
        </authorList>
    </citation>
    <scope>NUCLEOTIDE SEQUENCE [LARGE SCALE GENOMIC DNA]</scope>
    <source>
        <strain evidence="2 3">JCM32116</strain>
    </source>
</reference>
<dbReference type="EMBL" id="AP025226">
    <property type="protein sequence ID" value="BDB99845.1"/>
    <property type="molecule type" value="Genomic_DNA"/>
</dbReference>
<keyword evidence="3" id="KW-1185">Reference proteome</keyword>
<keyword evidence="1" id="KW-1133">Transmembrane helix</keyword>
<keyword evidence="1" id="KW-0472">Membrane</keyword>
<protein>
    <submittedName>
        <fullName evidence="2">Uncharacterized protein</fullName>
    </submittedName>
</protein>
<evidence type="ECO:0000313" key="2">
    <source>
        <dbReference type="EMBL" id="BDB99845.1"/>
    </source>
</evidence>
<feature type="transmembrane region" description="Helical" evidence="1">
    <location>
        <begin position="132"/>
        <end position="151"/>
    </location>
</feature>
<dbReference type="Proteomes" id="UP001319921">
    <property type="component" value="Chromosome"/>
</dbReference>
<evidence type="ECO:0000313" key="3">
    <source>
        <dbReference type="Proteomes" id="UP001319921"/>
    </source>
</evidence>
<sequence length="196" mass="23547">MENVIAREVNELCKKNSELDKIYSKAQNLRIAYTNLTWSFAPIIIFSTLSSFYFAIEYIHKFIIISAVAIILAIFSYIMLMNLAKYVYYSEENRLLMKAIEEICWDFREHERIREAYPYYVRARLRGRVIHIFFRIYNFFLLALPDLFNNPEVLKMCSQFVFHTTYLSPEIIYALDFIVYIIMIFSIAIYYFTKRA</sequence>
<feature type="transmembrane region" description="Helical" evidence="1">
    <location>
        <begin position="31"/>
        <end position="56"/>
    </location>
</feature>
<feature type="transmembrane region" description="Helical" evidence="1">
    <location>
        <begin position="62"/>
        <end position="88"/>
    </location>
</feature>
<dbReference type="GeneID" id="68867591"/>
<keyword evidence="1" id="KW-0812">Transmembrane</keyword>
<name>A0AAQ4CVL4_9CREN</name>
<accession>A0AAQ4CVL4</accession>
<feature type="transmembrane region" description="Helical" evidence="1">
    <location>
        <begin position="171"/>
        <end position="192"/>
    </location>
</feature>
<proteinExistence type="predicted"/>
<dbReference type="AlphaFoldDB" id="A0AAQ4CVL4"/>